<feature type="domain" description="SH3" evidence="7">
    <location>
        <begin position="10"/>
        <end position="69"/>
    </location>
</feature>
<dbReference type="PROSITE" id="PS50002">
    <property type="entry name" value="SH3"/>
    <property type="match status" value="1"/>
</dbReference>
<keyword evidence="1 5" id="KW-0728">SH3 domain</keyword>
<dbReference type="InterPro" id="IPR036028">
    <property type="entry name" value="SH3-like_dom_sf"/>
</dbReference>
<dbReference type="Gene3D" id="2.70.160.11">
    <property type="entry name" value="Hnrnp arginine n-methyltransferase1"/>
    <property type="match status" value="1"/>
</dbReference>
<dbReference type="InterPro" id="IPR029063">
    <property type="entry name" value="SAM-dependent_MTases_sf"/>
</dbReference>
<reference evidence="8 9" key="1">
    <citation type="submission" date="2022-01" db="EMBL/GenBank/DDBJ databases">
        <title>A high-quality chromosome-level genome assembly of rohu carp, Labeo rohita.</title>
        <authorList>
            <person name="Arick M.A. II"/>
            <person name="Hsu C.-Y."/>
            <person name="Magbanua Z."/>
            <person name="Pechanova O."/>
            <person name="Grover C."/>
            <person name="Miller E."/>
            <person name="Thrash A."/>
            <person name="Ezzel L."/>
            <person name="Alam S."/>
            <person name="Benzie J."/>
            <person name="Hamilton M."/>
            <person name="Karsi A."/>
            <person name="Lawrence M.L."/>
            <person name="Peterson D.G."/>
        </authorList>
    </citation>
    <scope>NUCLEOTIDE SEQUENCE [LARGE SCALE GENOMIC DNA]</scope>
    <source>
        <strain evidence="9">BAU-BD-2019</strain>
        <tissue evidence="8">Blood</tissue>
    </source>
</reference>
<dbReference type="InterPro" id="IPR025799">
    <property type="entry name" value="Arg_MeTrfase"/>
</dbReference>
<keyword evidence="9" id="KW-1185">Reference proteome</keyword>
<gene>
    <name evidence="8" type="ORF">H4Q32_008147</name>
</gene>
<dbReference type="Pfam" id="PF00018">
    <property type="entry name" value="SH3_1"/>
    <property type="match status" value="1"/>
</dbReference>
<dbReference type="InterPro" id="IPR001452">
    <property type="entry name" value="SH3_domain"/>
</dbReference>
<evidence type="ECO:0000256" key="3">
    <source>
        <dbReference type="ARBA" id="ARBA00022679"/>
    </source>
</evidence>
<dbReference type="PROSITE" id="PS51678">
    <property type="entry name" value="SAM_MT_PRMT"/>
    <property type="match status" value="1"/>
</dbReference>
<dbReference type="InterPro" id="IPR055135">
    <property type="entry name" value="PRMT_dom"/>
</dbReference>
<keyword evidence="4 6" id="KW-0949">S-adenosyl-L-methionine</keyword>
<dbReference type="Proteomes" id="UP000830375">
    <property type="component" value="Unassembled WGS sequence"/>
</dbReference>
<dbReference type="PANTHER" id="PTHR11006">
    <property type="entry name" value="PROTEIN ARGININE N-METHYLTRANSFERASE"/>
    <property type="match status" value="1"/>
</dbReference>
<dbReference type="EMBL" id="JACTAM010000009">
    <property type="protein sequence ID" value="KAI2660555.1"/>
    <property type="molecule type" value="Genomic_DNA"/>
</dbReference>
<organism evidence="8 9">
    <name type="scientific">Labeo rohita</name>
    <name type="common">Indian major carp</name>
    <name type="synonym">Cyprinus rohita</name>
    <dbReference type="NCBI Taxonomy" id="84645"/>
    <lineage>
        <taxon>Eukaryota</taxon>
        <taxon>Metazoa</taxon>
        <taxon>Chordata</taxon>
        <taxon>Craniata</taxon>
        <taxon>Vertebrata</taxon>
        <taxon>Euteleostomi</taxon>
        <taxon>Actinopterygii</taxon>
        <taxon>Neopterygii</taxon>
        <taxon>Teleostei</taxon>
        <taxon>Ostariophysi</taxon>
        <taxon>Cypriniformes</taxon>
        <taxon>Cyprinidae</taxon>
        <taxon>Labeoninae</taxon>
        <taxon>Labeonini</taxon>
        <taxon>Labeo</taxon>
    </lineage>
</organism>
<evidence type="ECO:0000256" key="2">
    <source>
        <dbReference type="ARBA" id="ARBA00022603"/>
    </source>
</evidence>
<comment type="caution">
    <text evidence="8">The sequence shown here is derived from an EMBL/GenBank/DDBJ whole genome shotgun (WGS) entry which is preliminary data.</text>
</comment>
<dbReference type="InterPro" id="IPR041698">
    <property type="entry name" value="Methyltransf_25"/>
</dbReference>
<keyword evidence="3 6" id="KW-0808">Transferase</keyword>
<evidence type="ECO:0000256" key="6">
    <source>
        <dbReference type="PROSITE-ProRule" id="PRU01015"/>
    </source>
</evidence>
<sequence length="373" mass="42064">MIENESSDGHEAEEYVGLADFVAEGDEQLSFSVGDKLKVHDRSSDVWWWAELQGHFGYVPSSYLQQTAEDEEDAWQDDEYFGNYGTLRLHLEMLSDKPRTETYRQVILNNSVALRGKVVMDLGCGTGVISLFCARLAHPEAVYAVEASSMAEHTKELVRQNGCEGVVTVFQERAENLILPGKVDVLVSEWMGNCLLFEYMVESVLLARDRWLKEGGMMWPSSACLTALNGVLGETIWPRLQLPTKEFLSKPKFSHHLLPEDCLSTPADVITLDMVTIQVSDLETLKGEFSFTVEKSGIFHGFTVWFSAHFQSLEEDGPSLELNTGPYSEITHWKQTLFMLDAPVTVEEGDSIVGSIRLQRNPIWRRHLSITFS</sequence>
<dbReference type="Gene3D" id="3.40.50.150">
    <property type="entry name" value="Vaccinia Virus protein VP39"/>
    <property type="match status" value="1"/>
</dbReference>
<evidence type="ECO:0000313" key="8">
    <source>
        <dbReference type="EMBL" id="KAI2660555.1"/>
    </source>
</evidence>
<dbReference type="PANTHER" id="PTHR11006:SF92">
    <property type="entry name" value="PROTEIN ARGININE N-METHYLTRANSFERASE 2"/>
    <property type="match status" value="1"/>
</dbReference>
<keyword evidence="2 6" id="KW-0489">Methyltransferase</keyword>
<dbReference type="Pfam" id="PF22528">
    <property type="entry name" value="PRMT_C"/>
    <property type="match status" value="1"/>
</dbReference>
<dbReference type="SUPFAM" id="SSF50044">
    <property type="entry name" value="SH3-domain"/>
    <property type="match status" value="1"/>
</dbReference>
<dbReference type="Gene3D" id="2.30.30.40">
    <property type="entry name" value="SH3 Domains"/>
    <property type="match status" value="1"/>
</dbReference>
<evidence type="ECO:0000256" key="1">
    <source>
        <dbReference type="ARBA" id="ARBA00022443"/>
    </source>
</evidence>
<dbReference type="SMART" id="SM00326">
    <property type="entry name" value="SH3"/>
    <property type="match status" value="1"/>
</dbReference>
<dbReference type="CDD" id="cd02440">
    <property type="entry name" value="AdoMet_MTases"/>
    <property type="match status" value="1"/>
</dbReference>
<dbReference type="SUPFAM" id="SSF53335">
    <property type="entry name" value="S-adenosyl-L-methionine-dependent methyltransferases"/>
    <property type="match status" value="1"/>
</dbReference>
<evidence type="ECO:0000259" key="7">
    <source>
        <dbReference type="PROSITE" id="PS50002"/>
    </source>
</evidence>
<name>A0ABQ8MD45_LABRO</name>
<evidence type="ECO:0000313" key="9">
    <source>
        <dbReference type="Proteomes" id="UP000830375"/>
    </source>
</evidence>
<protein>
    <submittedName>
        <fullName evidence="8">Protein arginine N-methyltransferase 2</fullName>
    </submittedName>
</protein>
<dbReference type="Pfam" id="PF13649">
    <property type="entry name" value="Methyltransf_25"/>
    <property type="match status" value="1"/>
</dbReference>
<evidence type="ECO:0000256" key="4">
    <source>
        <dbReference type="ARBA" id="ARBA00022691"/>
    </source>
</evidence>
<proteinExistence type="predicted"/>
<accession>A0ABQ8MD45</accession>
<evidence type="ECO:0000256" key="5">
    <source>
        <dbReference type="PROSITE-ProRule" id="PRU00192"/>
    </source>
</evidence>